<proteinExistence type="predicted"/>
<dbReference type="OrthoDB" id="9794387at2"/>
<dbReference type="Pfam" id="PF00106">
    <property type="entry name" value="adh_short"/>
    <property type="match status" value="1"/>
</dbReference>
<keyword evidence="3" id="KW-0521">NADP</keyword>
<protein>
    <submittedName>
        <fullName evidence="5">Benzil reductase ((S)-benzoin forming)</fullName>
    </submittedName>
</protein>
<evidence type="ECO:0000256" key="2">
    <source>
        <dbReference type="ARBA" id="ARBA00022490"/>
    </source>
</evidence>
<dbReference type="GO" id="GO:0005737">
    <property type="term" value="C:cytoplasm"/>
    <property type="evidence" value="ECO:0007669"/>
    <property type="project" value="UniProtKB-SubCell"/>
</dbReference>
<dbReference type="GO" id="GO:0004757">
    <property type="term" value="F:sepiapterin reductase (NADP+) activity"/>
    <property type="evidence" value="ECO:0007669"/>
    <property type="project" value="TreeGrafter"/>
</dbReference>
<keyword evidence="6" id="KW-1185">Reference proteome</keyword>
<dbReference type="EMBL" id="FNAC01000039">
    <property type="protein sequence ID" value="SDD58689.1"/>
    <property type="molecule type" value="Genomic_DNA"/>
</dbReference>
<accession>A0A1G6VYP4</accession>
<dbReference type="GO" id="GO:0006729">
    <property type="term" value="P:tetrahydrobiopterin biosynthetic process"/>
    <property type="evidence" value="ECO:0007669"/>
    <property type="project" value="TreeGrafter"/>
</dbReference>
<gene>
    <name evidence="5" type="ORF">SAMN04488104_103930</name>
</gene>
<dbReference type="InterPro" id="IPR002347">
    <property type="entry name" value="SDR_fam"/>
</dbReference>
<sequence length="244" mass="27228">MSKTLLILTGHSKGLGRAILDHYLSMDQVDVIAISRTALSITHPRLTQKDLDLSDLSVLQQELDSIFPSEEFENYLLINNAGWIGEVKAIGELDPKELRQQVNLNLLAPMFLTNAFIKKYKSNSVKKVICNISSGAATRPVSGWGGYCSTKAALAMFTMVADRDNKTESFHFYSLAPGIVDTTMQDEIRQADVKDFPELEKFKSFKEKGELTAPALVAEKIGYLLGNPERFPEVIQDVRNFELP</sequence>
<dbReference type="RefSeq" id="WP_087940723.1">
    <property type="nucleotide sequence ID" value="NZ_FNAC01000039.1"/>
</dbReference>
<keyword evidence="4" id="KW-0560">Oxidoreductase</keyword>
<evidence type="ECO:0000256" key="3">
    <source>
        <dbReference type="ARBA" id="ARBA00022857"/>
    </source>
</evidence>
<keyword evidence="2" id="KW-0963">Cytoplasm</keyword>
<evidence type="ECO:0000256" key="4">
    <source>
        <dbReference type="ARBA" id="ARBA00023002"/>
    </source>
</evidence>
<dbReference type="SUPFAM" id="SSF51735">
    <property type="entry name" value="NAD(P)-binding Rossmann-fold domains"/>
    <property type="match status" value="1"/>
</dbReference>
<organism evidence="5 6">
    <name type="scientific">Algoriphagus faecimaris</name>
    <dbReference type="NCBI Taxonomy" id="686796"/>
    <lineage>
        <taxon>Bacteria</taxon>
        <taxon>Pseudomonadati</taxon>
        <taxon>Bacteroidota</taxon>
        <taxon>Cytophagia</taxon>
        <taxon>Cytophagales</taxon>
        <taxon>Cyclobacteriaceae</taxon>
        <taxon>Algoriphagus</taxon>
    </lineage>
</organism>
<comment type="subcellular location">
    <subcellularLocation>
        <location evidence="1">Cytoplasm</location>
    </subcellularLocation>
</comment>
<evidence type="ECO:0000313" key="5">
    <source>
        <dbReference type="EMBL" id="SDD58689.1"/>
    </source>
</evidence>
<dbReference type="PANTHER" id="PTHR44085">
    <property type="entry name" value="SEPIAPTERIN REDUCTASE"/>
    <property type="match status" value="1"/>
</dbReference>
<dbReference type="Proteomes" id="UP000199060">
    <property type="component" value="Unassembled WGS sequence"/>
</dbReference>
<dbReference type="InterPro" id="IPR036291">
    <property type="entry name" value="NAD(P)-bd_dom_sf"/>
</dbReference>
<dbReference type="InterPro" id="IPR051721">
    <property type="entry name" value="Biopterin_syn/organic_redct"/>
</dbReference>
<evidence type="ECO:0000256" key="1">
    <source>
        <dbReference type="ARBA" id="ARBA00004496"/>
    </source>
</evidence>
<evidence type="ECO:0000313" key="6">
    <source>
        <dbReference type="Proteomes" id="UP000199060"/>
    </source>
</evidence>
<name>A0A1G6VYP4_9BACT</name>
<dbReference type="AlphaFoldDB" id="A0A1G6VYP4"/>
<reference evidence="6" key="1">
    <citation type="submission" date="2016-10" db="EMBL/GenBank/DDBJ databases">
        <authorList>
            <person name="Varghese N."/>
            <person name="Submissions S."/>
        </authorList>
    </citation>
    <scope>NUCLEOTIDE SEQUENCE [LARGE SCALE GENOMIC DNA]</scope>
    <source>
        <strain evidence="6">DSM 23095</strain>
    </source>
</reference>
<dbReference type="Gene3D" id="3.40.50.720">
    <property type="entry name" value="NAD(P)-binding Rossmann-like Domain"/>
    <property type="match status" value="1"/>
</dbReference>
<dbReference type="STRING" id="686796.SAMN04488104_103930"/>
<dbReference type="PRINTS" id="PR00081">
    <property type="entry name" value="GDHRDH"/>
</dbReference>
<dbReference type="PANTHER" id="PTHR44085:SF2">
    <property type="entry name" value="SEPIAPTERIN REDUCTASE"/>
    <property type="match status" value="1"/>
</dbReference>